<proteinExistence type="predicted"/>
<evidence type="ECO:0008006" key="6">
    <source>
        <dbReference type="Google" id="ProtNLM"/>
    </source>
</evidence>
<organism evidence="4 5">
    <name type="scientific">Streptohalobacillus salinus</name>
    <dbReference type="NCBI Taxonomy" id="621096"/>
    <lineage>
        <taxon>Bacteria</taxon>
        <taxon>Bacillati</taxon>
        <taxon>Bacillota</taxon>
        <taxon>Bacilli</taxon>
        <taxon>Bacillales</taxon>
        <taxon>Bacillaceae</taxon>
        <taxon>Streptohalobacillus</taxon>
    </lineage>
</organism>
<dbReference type="InterPro" id="IPR017441">
    <property type="entry name" value="Protein_kinase_ATP_BS"/>
</dbReference>
<evidence type="ECO:0000313" key="4">
    <source>
        <dbReference type="EMBL" id="PXW88984.1"/>
    </source>
</evidence>
<evidence type="ECO:0000256" key="1">
    <source>
        <dbReference type="ARBA" id="ARBA00022729"/>
    </source>
</evidence>
<dbReference type="GO" id="GO:0005524">
    <property type="term" value="F:ATP binding"/>
    <property type="evidence" value="ECO:0007669"/>
    <property type="project" value="UniProtKB-UniRule"/>
</dbReference>
<feature type="binding site" evidence="2">
    <location>
        <position position="177"/>
    </location>
    <ligand>
        <name>ATP</name>
        <dbReference type="ChEBI" id="CHEBI:30616"/>
    </ligand>
</feature>
<gene>
    <name evidence="4" type="ORF">DES38_11129</name>
</gene>
<accession>A0A2V3W736</accession>
<sequence>MRKLVFFIVLLVAITGCNVEDKQEENADKQADDLPRTEEMLNEQEINRLTQEVSQLETELYQEKNRGNKAEEERDVLLQVNEQTRKYLQAMLDKKMDSLGTLTHPSLLVFENRIEKVVDQEIVEVYFSDLQTEAFKAEFEYFVIEDYGYIGTGEFGITYQAVDEQSNALSSVELALKEDEGRWKVSDISFFLNYEQLD</sequence>
<dbReference type="InterPro" id="IPR012640">
    <property type="entry name" value="Membr_lipoprot_lipid_attach_CS"/>
</dbReference>
<keyword evidence="2" id="KW-0067">ATP-binding</keyword>
<dbReference type="Proteomes" id="UP000247922">
    <property type="component" value="Unassembled WGS sequence"/>
</dbReference>
<dbReference type="RefSeq" id="WP_110251812.1">
    <property type="nucleotide sequence ID" value="NZ_QJJR01000011.1"/>
</dbReference>
<keyword evidence="3" id="KW-0175">Coiled coil</keyword>
<dbReference type="EMBL" id="QJJR01000011">
    <property type="protein sequence ID" value="PXW88984.1"/>
    <property type="molecule type" value="Genomic_DNA"/>
</dbReference>
<protein>
    <recommendedName>
        <fullName evidence="6">Lipoprotein</fullName>
    </recommendedName>
</protein>
<keyword evidence="5" id="KW-1185">Reference proteome</keyword>
<dbReference type="Pfam" id="PF08139">
    <property type="entry name" value="LPAM_1"/>
    <property type="match status" value="1"/>
</dbReference>
<dbReference type="PROSITE" id="PS51257">
    <property type="entry name" value="PROKAR_LIPOPROTEIN"/>
    <property type="match status" value="1"/>
</dbReference>
<feature type="coiled-coil region" evidence="3">
    <location>
        <begin position="39"/>
        <end position="73"/>
    </location>
</feature>
<reference evidence="4 5" key="1">
    <citation type="submission" date="2018-05" db="EMBL/GenBank/DDBJ databases">
        <title>Genomic Encyclopedia of Type Strains, Phase IV (KMG-IV): sequencing the most valuable type-strain genomes for metagenomic binning, comparative biology and taxonomic classification.</title>
        <authorList>
            <person name="Goeker M."/>
        </authorList>
    </citation>
    <scope>NUCLEOTIDE SEQUENCE [LARGE SCALE GENOMIC DNA]</scope>
    <source>
        <strain evidence="4 5">DSM 22440</strain>
    </source>
</reference>
<evidence type="ECO:0000256" key="2">
    <source>
        <dbReference type="PROSITE-ProRule" id="PRU10141"/>
    </source>
</evidence>
<comment type="caution">
    <text evidence="4">The sequence shown here is derived from an EMBL/GenBank/DDBJ whole genome shotgun (WGS) entry which is preliminary data.</text>
</comment>
<name>A0A2V3W736_9BACI</name>
<evidence type="ECO:0000256" key="3">
    <source>
        <dbReference type="SAM" id="Coils"/>
    </source>
</evidence>
<dbReference type="AlphaFoldDB" id="A0A2V3W736"/>
<evidence type="ECO:0000313" key="5">
    <source>
        <dbReference type="Proteomes" id="UP000247922"/>
    </source>
</evidence>
<keyword evidence="2" id="KW-0547">Nucleotide-binding</keyword>
<dbReference type="PROSITE" id="PS00107">
    <property type="entry name" value="PROTEIN_KINASE_ATP"/>
    <property type="match status" value="1"/>
</dbReference>
<keyword evidence="1" id="KW-0732">Signal</keyword>